<dbReference type="PIRSF" id="PIRSF028704">
    <property type="entry name" value="UPC028704"/>
    <property type="match status" value="1"/>
</dbReference>
<feature type="transmembrane region" description="Helical" evidence="2">
    <location>
        <begin position="176"/>
        <end position="194"/>
    </location>
</feature>
<dbReference type="Pfam" id="PF10129">
    <property type="entry name" value="OpgC_C"/>
    <property type="match status" value="1"/>
</dbReference>
<feature type="transmembrane region" description="Helical" evidence="2">
    <location>
        <begin position="115"/>
        <end position="135"/>
    </location>
</feature>
<evidence type="ECO:0000256" key="2">
    <source>
        <dbReference type="SAM" id="Phobius"/>
    </source>
</evidence>
<reference evidence="3 4" key="1">
    <citation type="submission" date="2020-07" db="EMBL/GenBank/DDBJ databases">
        <title>Sequencing the genomes of 1000 actinobacteria strains.</title>
        <authorList>
            <person name="Klenk H.-P."/>
        </authorList>
    </citation>
    <scope>NUCLEOTIDE SEQUENCE [LARGE SCALE GENOMIC DNA]</scope>
    <source>
        <strain evidence="3 4">DSM 21350</strain>
    </source>
</reference>
<feature type="transmembrane region" description="Helical" evidence="2">
    <location>
        <begin position="247"/>
        <end position="270"/>
    </location>
</feature>
<dbReference type="Proteomes" id="UP000535511">
    <property type="component" value="Unassembled WGS sequence"/>
</dbReference>
<gene>
    <name evidence="3" type="ORF">BJZ21_000895</name>
</gene>
<accession>A0A7Y9E4D8</accession>
<comment type="caution">
    <text evidence="3">The sequence shown here is derived from an EMBL/GenBank/DDBJ whole genome shotgun (WGS) entry which is preliminary data.</text>
</comment>
<organism evidence="3 4">
    <name type="scientific">Nocardioides panaciterrulae</name>
    <dbReference type="NCBI Taxonomy" id="661492"/>
    <lineage>
        <taxon>Bacteria</taxon>
        <taxon>Bacillati</taxon>
        <taxon>Actinomycetota</taxon>
        <taxon>Actinomycetes</taxon>
        <taxon>Propionibacteriales</taxon>
        <taxon>Nocardioidaceae</taxon>
        <taxon>Nocardioides</taxon>
    </lineage>
</organism>
<evidence type="ECO:0000313" key="4">
    <source>
        <dbReference type="Proteomes" id="UP000535511"/>
    </source>
</evidence>
<dbReference type="EMBL" id="JACCBG010000001">
    <property type="protein sequence ID" value="NYD40812.1"/>
    <property type="molecule type" value="Genomic_DNA"/>
</dbReference>
<proteinExistence type="predicted"/>
<protein>
    <recommendedName>
        <fullName evidence="5">OpgC domain-containing protein</fullName>
    </recommendedName>
</protein>
<dbReference type="PANTHER" id="PTHR38592">
    <property type="entry name" value="BLL4819 PROTEIN"/>
    <property type="match status" value="1"/>
</dbReference>
<keyword evidence="2" id="KW-1133">Transmembrane helix</keyword>
<name>A0A7Y9E4D8_9ACTN</name>
<evidence type="ECO:0000313" key="3">
    <source>
        <dbReference type="EMBL" id="NYD40812.1"/>
    </source>
</evidence>
<keyword evidence="2" id="KW-0812">Transmembrane</keyword>
<feature type="transmembrane region" description="Helical" evidence="2">
    <location>
        <begin position="142"/>
        <end position="164"/>
    </location>
</feature>
<feature type="transmembrane region" description="Helical" evidence="2">
    <location>
        <begin position="313"/>
        <end position="333"/>
    </location>
</feature>
<dbReference type="AlphaFoldDB" id="A0A7Y9E4D8"/>
<keyword evidence="4" id="KW-1185">Reference proteome</keyword>
<feature type="transmembrane region" description="Helical" evidence="2">
    <location>
        <begin position="206"/>
        <end position="227"/>
    </location>
</feature>
<dbReference type="InterPro" id="IPR014550">
    <property type="entry name" value="UCP028704_OpgC"/>
</dbReference>
<feature type="transmembrane region" description="Helical" evidence="2">
    <location>
        <begin position="282"/>
        <end position="307"/>
    </location>
</feature>
<dbReference type="PANTHER" id="PTHR38592:SF3">
    <property type="entry name" value="BLL4819 PROTEIN"/>
    <property type="match status" value="1"/>
</dbReference>
<evidence type="ECO:0000256" key="1">
    <source>
        <dbReference type="SAM" id="MobiDB-lite"/>
    </source>
</evidence>
<feature type="transmembrane region" description="Helical" evidence="2">
    <location>
        <begin position="20"/>
        <end position="43"/>
    </location>
</feature>
<feature type="region of interest" description="Disordered" evidence="1">
    <location>
        <begin position="381"/>
        <end position="404"/>
    </location>
</feature>
<keyword evidence="2" id="KW-0472">Membrane</keyword>
<evidence type="ECO:0008006" key="5">
    <source>
        <dbReference type="Google" id="ProtNLM"/>
    </source>
</evidence>
<feature type="transmembrane region" description="Helical" evidence="2">
    <location>
        <begin position="64"/>
        <end position="85"/>
    </location>
</feature>
<sequence>MTVDHLPGSPFARFSNPNYGPFGFFTAAQGFVLISGFVSGFVYEESRVRDGFGAMTRRVFARVRVLYVTQLVLYATLAVAVVAGLPGVSGWNLDVYVHEPWKGVFLTASLLYEPAYLGILPMYCMFLLATPFLIWQFARGRLAYVLAASACVWIAAGLLVRLPANPDGVDFGAFDPLSYQVVFVVGLAFGAKRLSLSQIPPRIRQWMVVGAAGVTTLFFALRLDYAFDGPVKPMIDRFSMAFSVVQLGPLRLLDFAAFAFLPLMAVPRLIRPGRTTAASRWLGFIGGHALPVFAWSILTTYAAMALLPSPPNTLIGLAAALVAVASLTIPATARAALLRRRAAGHAVAVASRSVRPPFDEDLGQGPLVVHDAPPAVARLGVPEGLPRPARVTEPGKPIRSSVVE</sequence>